<evidence type="ECO:0000313" key="2">
    <source>
        <dbReference type="EMBL" id="KAF3514118.1"/>
    </source>
</evidence>
<accession>A0A8S9PAP0</accession>
<dbReference type="Proteomes" id="UP000712600">
    <property type="component" value="Unassembled WGS sequence"/>
</dbReference>
<protein>
    <submittedName>
        <fullName evidence="2">Uncharacterized protein</fullName>
    </submittedName>
</protein>
<evidence type="ECO:0000256" key="1">
    <source>
        <dbReference type="SAM" id="MobiDB-lite"/>
    </source>
</evidence>
<dbReference type="AlphaFoldDB" id="A0A8S9PAP0"/>
<name>A0A8S9PAP0_BRACR</name>
<gene>
    <name evidence="2" type="ORF">F2Q69_00008995</name>
</gene>
<feature type="region of interest" description="Disordered" evidence="1">
    <location>
        <begin position="26"/>
        <end position="45"/>
    </location>
</feature>
<comment type="caution">
    <text evidence="2">The sequence shown here is derived from an EMBL/GenBank/DDBJ whole genome shotgun (WGS) entry which is preliminary data.</text>
</comment>
<evidence type="ECO:0000313" key="3">
    <source>
        <dbReference type="Proteomes" id="UP000712600"/>
    </source>
</evidence>
<reference evidence="2" key="1">
    <citation type="submission" date="2019-12" db="EMBL/GenBank/DDBJ databases">
        <title>Genome sequencing and annotation of Brassica cretica.</title>
        <authorList>
            <person name="Studholme D.J."/>
            <person name="Sarris P."/>
        </authorList>
    </citation>
    <scope>NUCLEOTIDE SEQUENCE</scope>
    <source>
        <strain evidence="2">PFS-109/04</strain>
        <tissue evidence="2">Leaf</tissue>
    </source>
</reference>
<organism evidence="2 3">
    <name type="scientific">Brassica cretica</name>
    <name type="common">Mustard</name>
    <dbReference type="NCBI Taxonomy" id="69181"/>
    <lineage>
        <taxon>Eukaryota</taxon>
        <taxon>Viridiplantae</taxon>
        <taxon>Streptophyta</taxon>
        <taxon>Embryophyta</taxon>
        <taxon>Tracheophyta</taxon>
        <taxon>Spermatophyta</taxon>
        <taxon>Magnoliopsida</taxon>
        <taxon>eudicotyledons</taxon>
        <taxon>Gunneridae</taxon>
        <taxon>Pentapetalae</taxon>
        <taxon>rosids</taxon>
        <taxon>malvids</taxon>
        <taxon>Brassicales</taxon>
        <taxon>Brassicaceae</taxon>
        <taxon>Brassiceae</taxon>
        <taxon>Brassica</taxon>
    </lineage>
</organism>
<proteinExistence type="predicted"/>
<dbReference type="EMBL" id="QGKX02001521">
    <property type="protein sequence ID" value="KAF3514118.1"/>
    <property type="molecule type" value="Genomic_DNA"/>
</dbReference>
<sequence length="77" mass="8270">MSRLIPAVTVERLSSVALVTESVIGLTESSSQSSTPPTGHIKPESQEHCFPSLVVVSIDGELHRLPIAHPFKSEQPP</sequence>